<reference evidence="14 15" key="1">
    <citation type="submission" date="2019-03" db="EMBL/GenBank/DDBJ databases">
        <title>Genomic Encyclopedia of Type Strains, Phase IV (KMG-IV): sequencing the most valuable type-strain genomes for metagenomic binning, comparative biology and taxonomic classification.</title>
        <authorList>
            <person name="Goeker M."/>
        </authorList>
    </citation>
    <scope>NUCLEOTIDE SEQUENCE [LARGE SCALE GENOMIC DNA]</scope>
    <source>
        <strain evidence="14 15">DSM 19377</strain>
    </source>
</reference>
<dbReference type="RefSeq" id="WP_132747890.1">
    <property type="nucleotide sequence ID" value="NZ_SLXK01000046.1"/>
</dbReference>
<evidence type="ECO:0000256" key="2">
    <source>
        <dbReference type="ARBA" id="ARBA00004236"/>
    </source>
</evidence>
<keyword evidence="14" id="KW-0966">Cell projection</keyword>
<dbReference type="Pfam" id="PF13490">
    <property type="entry name" value="zf-HC2"/>
    <property type="match status" value="1"/>
</dbReference>
<comment type="caution">
    <text evidence="14">The sequence shown here is derived from an EMBL/GenBank/DDBJ whole genome shotgun (WGS) entry which is preliminary data.</text>
</comment>
<gene>
    <name evidence="14" type="ORF">EV207_14620</name>
</gene>
<comment type="similarity">
    <text evidence="7">Belongs to the zinc-associated anti-sigma factor (ZAS) superfamily. Anti-sigma-W factor family.</text>
</comment>
<keyword evidence="14" id="KW-0282">Flagellum</keyword>
<dbReference type="OrthoDB" id="150725at2"/>
<evidence type="ECO:0000256" key="7">
    <source>
        <dbReference type="ARBA" id="ARBA00024353"/>
    </source>
</evidence>
<dbReference type="Pfam" id="PF10099">
    <property type="entry name" value="RskA_C"/>
    <property type="match status" value="1"/>
</dbReference>
<keyword evidence="3" id="KW-1003">Cell membrane</keyword>
<dbReference type="AlphaFoldDB" id="A0A4R2NI95"/>
<evidence type="ECO:0000256" key="8">
    <source>
        <dbReference type="ARBA" id="ARBA00024438"/>
    </source>
</evidence>
<dbReference type="InterPro" id="IPR041916">
    <property type="entry name" value="Anti_sigma_zinc_sf"/>
</dbReference>
<keyword evidence="14" id="KW-0969">Cilium</keyword>
<sequence>MANECEHLMDYLAGELTEKEAEHFQRHLSRCEQCSSELEQLQEAWHSLPSEAEHADVPPELKSEVMNFVFNEASAESPRTMDASEKITAWTHRFIKGFAPITATIIVLLFIVSAGLLYENIQLRSTATERITNAAKTTQLFLLQSIVQTSHAKGYAAVIKTGDDRELIVNLKDLPILKGKEAYQVWLLKDGKRQNAGTLRPAKDGHGMLTYRLPGEYKFDAIGITLEPNAHGTKPRGKKVIGMAQG</sequence>
<dbReference type="Gene3D" id="1.10.10.1320">
    <property type="entry name" value="Anti-sigma factor, zinc-finger domain"/>
    <property type="match status" value="1"/>
</dbReference>
<evidence type="ECO:0000313" key="14">
    <source>
        <dbReference type="EMBL" id="TCP21070.1"/>
    </source>
</evidence>
<evidence type="ECO:0000259" key="12">
    <source>
        <dbReference type="Pfam" id="PF10099"/>
    </source>
</evidence>
<dbReference type="GO" id="GO:0016989">
    <property type="term" value="F:sigma factor antagonist activity"/>
    <property type="evidence" value="ECO:0007669"/>
    <property type="project" value="TreeGrafter"/>
</dbReference>
<comment type="subcellular location">
    <subcellularLocation>
        <location evidence="2">Cell membrane</location>
    </subcellularLocation>
    <subcellularLocation>
        <location evidence="1">Membrane</location>
        <topology evidence="1">Single-pass membrane protein</topology>
    </subcellularLocation>
</comment>
<organism evidence="14 15">
    <name type="scientific">Scopulibacillus darangshiensis</name>
    <dbReference type="NCBI Taxonomy" id="442528"/>
    <lineage>
        <taxon>Bacteria</taxon>
        <taxon>Bacillati</taxon>
        <taxon>Bacillota</taxon>
        <taxon>Bacilli</taxon>
        <taxon>Bacillales</taxon>
        <taxon>Sporolactobacillaceae</taxon>
        <taxon>Scopulibacillus</taxon>
    </lineage>
</organism>
<dbReference type="InterPro" id="IPR018764">
    <property type="entry name" value="RskA_C"/>
</dbReference>
<evidence type="ECO:0000256" key="11">
    <source>
        <dbReference type="SAM" id="Phobius"/>
    </source>
</evidence>
<evidence type="ECO:0000313" key="15">
    <source>
        <dbReference type="Proteomes" id="UP000295416"/>
    </source>
</evidence>
<dbReference type="EMBL" id="SLXK01000046">
    <property type="protein sequence ID" value="TCP21070.1"/>
    <property type="molecule type" value="Genomic_DNA"/>
</dbReference>
<keyword evidence="4 11" id="KW-0812">Transmembrane</keyword>
<evidence type="ECO:0000256" key="9">
    <source>
        <dbReference type="ARBA" id="ARBA00029829"/>
    </source>
</evidence>
<dbReference type="GO" id="GO:0006417">
    <property type="term" value="P:regulation of translation"/>
    <property type="evidence" value="ECO:0007669"/>
    <property type="project" value="TreeGrafter"/>
</dbReference>
<evidence type="ECO:0000259" key="13">
    <source>
        <dbReference type="Pfam" id="PF13490"/>
    </source>
</evidence>
<keyword evidence="5 11" id="KW-1133">Transmembrane helix</keyword>
<dbReference type="InterPro" id="IPR027383">
    <property type="entry name" value="Znf_put"/>
</dbReference>
<keyword evidence="6 11" id="KW-0472">Membrane</keyword>
<accession>A0A4R2NI95</accession>
<keyword evidence="15" id="KW-1185">Reference proteome</keyword>
<feature type="domain" description="Putative zinc-finger" evidence="13">
    <location>
        <begin position="6"/>
        <end position="34"/>
    </location>
</feature>
<dbReference type="PANTHER" id="PTHR37461:SF1">
    <property type="entry name" value="ANTI-SIGMA-K FACTOR RSKA"/>
    <property type="match status" value="1"/>
</dbReference>
<evidence type="ECO:0000256" key="1">
    <source>
        <dbReference type="ARBA" id="ARBA00004167"/>
    </source>
</evidence>
<name>A0A4R2NI95_9BACL</name>
<proteinExistence type="inferred from homology"/>
<evidence type="ECO:0000256" key="5">
    <source>
        <dbReference type="ARBA" id="ARBA00022989"/>
    </source>
</evidence>
<evidence type="ECO:0000256" key="4">
    <source>
        <dbReference type="ARBA" id="ARBA00022692"/>
    </source>
</evidence>
<dbReference type="PANTHER" id="PTHR37461">
    <property type="entry name" value="ANTI-SIGMA-K FACTOR RSKA"/>
    <property type="match status" value="1"/>
</dbReference>
<feature type="domain" description="Anti-sigma K factor RskA C-terminal" evidence="12">
    <location>
        <begin position="106"/>
        <end position="235"/>
    </location>
</feature>
<dbReference type="Proteomes" id="UP000295416">
    <property type="component" value="Unassembled WGS sequence"/>
</dbReference>
<feature type="transmembrane region" description="Helical" evidence="11">
    <location>
        <begin position="98"/>
        <end position="118"/>
    </location>
</feature>
<dbReference type="GO" id="GO:0005886">
    <property type="term" value="C:plasma membrane"/>
    <property type="evidence" value="ECO:0007669"/>
    <property type="project" value="UniProtKB-SubCell"/>
</dbReference>
<evidence type="ECO:0000256" key="10">
    <source>
        <dbReference type="ARBA" id="ARBA00030803"/>
    </source>
</evidence>
<evidence type="ECO:0000256" key="6">
    <source>
        <dbReference type="ARBA" id="ARBA00023136"/>
    </source>
</evidence>
<dbReference type="InterPro" id="IPR051474">
    <property type="entry name" value="Anti-sigma-K/W_factor"/>
</dbReference>
<protein>
    <recommendedName>
        <fullName evidence="8">Anti-sigma-W factor RsiW</fullName>
    </recommendedName>
    <alternativeName>
        <fullName evidence="10">Regulator of SigK</fullName>
    </alternativeName>
    <alternativeName>
        <fullName evidence="9">Sigma-K anti-sigma factor RskA</fullName>
    </alternativeName>
</protein>
<evidence type="ECO:0000256" key="3">
    <source>
        <dbReference type="ARBA" id="ARBA00022475"/>
    </source>
</evidence>